<reference evidence="2 3" key="1">
    <citation type="submission" date="2024-04" db="EMBL/GenBank/DDBJ databases">
        <title>Defined microbial consortia suppress multidrug-resistant proinflammatory Enterobacteriaceae via ecological control.</title>
        <authorList>
            <person name="Furuichi M."/>
            <person name="Kawaguchi T."/>
            <person name="Pust M."/>
            <person name="Yasuma K."/>
            <person name="Plichta D."/>
            <person name="Hasegawa N."/>
            <person name="Ohya T."/>
            <person name="Bhattarai S."/>
            <person name="Sasajima S."/>
            <person name="Aoto Y."/>
            <person name="Tuganbaev T."/>
            <person name="Yaginuma M."/>
            <person name="Ueda M."/>
            <person name="Okahashi N."/>
            <person name="Amafuji K."/>
            <person name="Kiridooshi Y."/>
            <person name="Sugita K."/>
            <person name="Strazar M."/>
            <person name="Skelly A."/>
            <person name="Suda W."/>
            <person name="Hattori M."/>
            <person name="Nakamoto N."/>
            <person name="Caballero S."/>
            <person name="Norman J."/>
            <person name="Olle B."/>
            <person name="Tanoue T."/>
            <person name="Arita M."/>
            <person name="Bucci V."/>
            <person name="Atarashi K."/>
            <person name="Xavier R."/>
            <person name="Honda K."/>
        </authorList>
    </citation>
    <scope>NUCLEOTIDE SEQUENCE [LARGE SCALE GENOMIC DNA]</scope>
    <source>
        <strain evidence="3">f13</strain>
    </source>
</reference>
<dbReference type="Proteomes" id="UP001600894">
    <property type="component" value="Unassembled WGS sequence"/>
</dbReference>
<comment type="caution">
    <text evidence="2">The sequence shown here is derived from an EMBL/GenBank/DDBJ whole genome shotgun (WGS) entry which is preliminary data.</text>
</comment>
<protein>
    <submittedName>
        <fullName evidence="2">Uncharacterized protein</fullName>
    </submittedName>
</protein>
<name>A0ABQ0AZG8_9FIRM</name>
<gene>
    <name evidence="2" type="ORF">F130042H8_24810</name>
</gene>
<proteinExistence type="predicted"/>
<evidence type="ECO:0000256" key="1">
    <source>
        <dbReference type="SAM" id="Phobius"/>
    </source>
</evidence>
<keyword evidence="1" id="KW-0812">Transmembrane</keyword>
<accession>A0ABQ0AZG8</accession>
<keyword evidence="3" id="KW-1185">Reference proteome</keyword>
<keyword evidence="1" id="KW-1133">Transmembrane helix</keyword>
<evidence type="ECO:0000313" key="2">
    <source>
        <dbReference type="EMBL" id="GAA6269421.1"/>
    </source>
</evidence>
<dbReference type="EMBL" id="BAABXL010000001">
    <property type="protein sequence ID" value="GAA6269421.1"/>
    <property type="molecule type" value="Genomic_DNA"/>
</dbReference>
<keyword evidence="1" id="KW-0472">Membrane</keyword>
<organism evidence="2 3">
    <name type="scientific">Enterocloster alcoholdehydrogenati</name>
    <dbReference type="NCBI Taxonomy" id="2547410"/>
    <lineage>
        <taxon>Bacteria</taxon>
        <taxon>Bacillati</taxon>
        <taxon>Bacillota</taxon>
        <taxon>Clostridia</taxon>
        <taxon>Lachnospirales</taxon>
        <taxon>Lachnospiraceae</taxon>
        <taxon>Enterocloster</taxon>
    </lineage>
</organism>
<sequence length="48" mass="5873">MKEYSETKLSELLYIKIFRIMSVFVLISLVICYIRNNKTEKQKKDRMQ</sequence>
<evidence type="ECO:0000313" key="3">
    <source>
        <dbReference type="Proteomes" id="UP001600894"/>
    </source>
</evidence>
<feature type="transmembrane region" description="Helical" evidence="1">
    <location>
        <begin position="12"/>
        <end position="34"/>
    </location>
</feature>